<name>A0A392NGH1_9FABA</name>
<evidence type="ECO:0000313" key="2">
    <source>
        <dbReference type="EMBL" id="MCH98188.1"/>
    </source>
</evidence>
<keyword evidence="3" id="KW-1185">Reference proteome</keyword>
<protein>
    <submittedName>
        <fullName evidence="2">DNA-binding and zinc-finger protein</fullName>
    </submittedName>
</protein>
<reference evidence="2 3" key="1">
    <citation type="journal article" date="2018" name="Front. Plant Sci.">
        <title>Red Clover (Trifolium pratense) and Zigzag Clover (T. medium) - A Picture of Genomic Similarities and Differences.</title>
        <authorList>
            <person name="Dluhosova J."/>
            <person name="Istvanek J."/>
            <person name="Nedelnik J."/>
            <person name="Repkova J."/>
        </authorList>
    </citation>
    <scope>NUCLEOTIDE SEQUENCE [LARGE SCALE GENOMIC DNA]</scope>
    <source>
        <strain evidence="3">cv. 10/8</strain>
        <tissue evidence="2">Leaf</tissue>
    </source>
</reference>
<proteinExistence type="predicted"/>
<dbReference type="AlphaFoldDB" id="A0A392NGH1"/>
<sequence>GLRKILGIVYPEVSVIPKRSRQLFWRAAVEMSRNASQLALQVRYLDFHIRWIDLIRPEYNLLDGKGQDTEVSAFRNAIIRDKKFAQGKTSYGIDFGSQKHIPSRIMKNAETIDEGPDGKKYWFSETCIPLYLVKEYEVRNRKEPSHKDNLNVASRWRKRRLNAICKDIFFYLTCKRDKTDMLSCSECSQV</sequence>
<dbReference type="EMBL" id="LXQA010036976">
    <property type="protein sequence ID" value="MCH98188.1"/>
    <property type="molecule type" value="Genomic_DNA"/>
</dbReference>
<evidence type="ECO:0000259" key="1">
    <source>
        <dbReference type="Pfam" id="PF24294"/>
    </source>
</evidence>
<dbReference type="PANTHER" id="PTHR46508:SF10">
    <property type="entry name" value="DNA-BINDING AND ZINC-FINGER PROTEIN"/>
    <property type="match status" value="1"/>
</dbReference>
<feature type="domain" description="Membrane-bound transcription factor PTM chromo" evidence="1">
    <location>
        <begin position="72"/>
        <end position="143"/>
    </location>
</feature>
<comment type="caution">
    <text evidence="2">The sequence shown here is derived from an EMBL/GenBank/DDBJ whole genome shotgun (WGS) entry which is preliminary data.</text>
</comment>
<dbReference type="Pfam" id="PF24294">
    <property type="entry name" value="Chromo_PTM"/>
    <property type="match status" value="1"/>
</dbReference>
<dbReference type="InterPro" id="IPR056618">
    <property type="entry name" value="Chromo_PTM"/>
</dbReference>
<organism evidence="2 3">
    <name type="scientific">Trifolium medium</name>
    <dbReference type="NCBI Taxonomy" id="97028"/>
    <lineage>
        <taxon>Eukaryota</taxon>
        <taxon>Viridiplantae</taxon>
        <taxon>Streptophyta</taxon>
        <taxon>Embryophyta</taxon>
        <taxon>Tracheophyta</taxon>
        <taxon>Spermatophyta</taxon>
        <taxon>Magnoliopsida</taxon>
        <taxon>eudicotyledons</taxon>
        <taxon>Gunneridae</taxon>
        <taxon>Pentapetalae</taxon>
        <taxon>rosids</taxon>
        <taxon>fabids</taxon>
        <taxon>Fabales</taxon>
        <taxon>Fabaceae</taxon>
        <taxon>Papilionoideae</taxon>
        <taxon>50 kb inversion clade</taxon>
        <taxon>NPAAA clade</taxon>
        <taxon>Hologalegina</taxon>
        <taxon>IRL clade</taxon>
        <taxon>Trifolieae</taxon>
        <taxon>Trifolium</taxon>
    </lineage>
</organism>
<dbReference type="GO" id="GO:0003677">
    <property type="term" value="F:DNA binding"/>
    <property type="evidence" value="ECO:0007669"/>
    <property type="project" value="UniProtKB-KW"/>
</dbReference>
<keyword evidence="2" id="KW-0238">DNA-binding</keyword>
<keyword evidence="2" id="KW-0862">Zinc</keyword>
<keyword evidence="2" id="KW-0863">Zinc-finger</keyword>
<accession>A0A392NGH1</accession>
<evidence type="ECO:0000313" key="3">
    <source>
        <dbReference type="Proteomes" id="UP000265520"/>
    </source>
</evidence>
<gene>
    <name evidence="2" type="ORF">A2U01_0019187</name>
</gene>
<dbReference type="PANTHER" id="PTHR46508">
    <property type="entry name" value="PHD FINGER FAMILY PROTEIN"/>
    <property type="match status" value="1"/>
</dbReference>
<dbReference type="Proteomes" id="UP000265520">
    <property type="component" value="Unassembled WGS sequence"/>
</dbReference>
<keyword evidence="2" id="KW-0479">Metal-binding</keyword>
<dbReference type="GO" id="GO:0008270">
    <property type="term" value="F:zinc ion binding"/>
    <property type="evidence" value="ECO:0007669"/>
    <property type="project" value="UniProtKB-KW"/>
</dbReference>
<feature type="non-terminal residue" evidence="2">
    <location>
        <position position="1"/>
    </location>
</feature>